<gene>
    <name evidence="1" type="ORF">F4820DRAFT_174839</name>
</gene>
<organism evidence="1 2">
    <name type="scientific">Hypoxylon rubiginosum</name>
    <dbReference type="NCBI Taxonomy" id="110542"/>
    <lineage>
        <taxon>Eukaryota</taxon>
        <taxon>Fungi</taxon>
        <taxon>Dikarya</taxon>
        <taxon>Ascomycota</taxon>
        <taxon>Pezizomycotina</taxon>
        <taxon>Sordariomycetes</taxon>
        <taxon>Xylariomycetidae</taxon>
        <taxon>Xylariales</taxon>
        <taxon>Hypoxylaceae</taxon>
        <taxon>Hypoxylon</taxon>
    </lineage>
</organism>
<evidence type="ECO:0000313" key="2">
    <source>
        <dbReference type="Proteomes" id="UP001497700"/>
    </source>
</evidence>
<comment type="caution">
    <text evidence="1">The sequence shown here is derived from an EMBL/GenBank/DDBJ whole genome shotgun (WGS) entry which is preliminary data.</text>
</comment>
<name>A0ACB9YJC7_9PEZI</name>
<sequence>MSAPRTKRQFAGAASDPAQRQITSFFTTSAFSSSSSPSTDPSSRTQTTASSDLRGPLLPDSVQANLISVGMRVRKSVPEGYKTGTYSAFALWDETDSSVVYTTTSAMTMGEGRSRANAISTPRELLPFCGIHKVGGLSTQPETRPSANANINISTYQPLLSVNGLPLDDSYMSDDVPGLTSSQETVESAADSVLDTPPKTRKRSYTEEEENDGGAHVPMTPDRLNVSVNAWRSGTHTATFDFDGEVSPRSLAPGGGGGWGPGNGRVMAVPRKARLRGGGGSSSKLAAGAHALDQENVMVMGSGGGGGDFDEADFLDNNTDWEVEMRDA</sequence>
<dbReference type="EMBL" id="MU393644">
    <property type="protein sequence ID" value="KAI4859277.1"/>
    <property type="molecule type" value="Genomic_DNA"/>
</dbReference>
<reference evidence="1 2" key="1">
    <citation type="journal article" date="2022" name="New Phytol.">
        <title>Ecological generalism drives hyperdiversity of secondary metabolite gene clusters in xylarialean endophytes.</title>
        <authorList>
            <person name="Franco M.E.E."/>
            <person name="Wisecaver J.H."/>
            <person name="Arnold A.E."/>
            <person name="Ju Y.M."/>
            <person name="Slot J.C."/>
            <person name="Ahrendt S."/>
            <person name="Moore L.P."/>
            <person name="Eastman K.E."/>
            <person name="Scott K."/>
            <person name="Konkel Z."/>
            <person name="Mondo S.J."/>
            <person name="Kuo A."/>
            <person name="Hayes R.D."/>
            <person name="Haridas S."/>
            <person name="Andreopoulos B."/>
            <person name="Riley R."/>
            <person name="LaButti K."/>
            <person name="Pangilinan J."/>
            <person name="Lipzen A."/>
            <person name="Amirebrahimi M."/>
            <person name="Yan J."/>
            <person name="Adam C."/>
            <person name="Keymanesh K."/>
            <person name="Ng V."/>
            <person name="Louie K."/>
            <person name="Northen T."/>
            <person name="Drula E."/>
            <person name="Henrissat B."/>
            <person name="Hsieh H.M."/>
            <person name="Youens-Clark K."/>
            <person name="Lutzoni F."/>
            <person name="Miadlikowska J."/>
            <person name="Eastwood D.C."/>
            <person name="Hamelin R.C."/>
            <person name="Grigoriev I.V."/>
            <person name="U'Ren J.M."/>
        </authorList>
    </citation>
    <scope>NUCLEOTIDE SEQUENCE [LARGE SCALE GENOMIC DNA]</scope>
    <source>
        <strain evidence="1 2">CBS 119005</strain>
    </source>
</reference>
<evidence type="ECO:0000313" key="1">
    <source>
        <dbReference type="EMBL" id="KAI4859277.1"/>
    </source>
</evidence>
<proteinExistence type="predicted"/>
<protein>
    <submittedName>
        <fullName evidence="1">Ribonucleotide reductase inhibitor-domain-containing protein</fullName>
    </submittedName>
</protein>
<keyword evidence="2" id="KW-1185">Reference proteome</keyword>
<dbReference type="Proteomes" id="UP001497700">
    <property type="component" value="Unassembled WGS sequence"/>
</dbReference>
<accession>A0ACB9YJC7</accession>